<protein>
    <submittedName>
        <fullName evidence="3">Diguanylate cyclase</fullName>
        <ecNumber evidence="3">2.7.7.65</ecNumber>
    </submittedName>
</protein>
<evidence type="ECO:0000313" key="3">
    <source>
        <dbReference type="EMBL" id="MEW9918038.1"/>
    </source>
</evidence>
<dbReference type="Gene3D" id="3.30.70.270">
    <property type="match status" value="1"/>
</dbReference>
<dbReference type="SMART" id="SM00267">
    <property type="entry name" value="GGDEF"/>
    <property type="match status" value="1"/>
</dbReference>
<dbReference type="PANTHER" id="PTHR44757:SF2">
    <property type="entry name" value="BIOFILM ARCHITECTURE MAINTENANCE PROTEIN MBAA"/>
    <property type="match status" value="1"/>
</dbReference>
<proteinExistence type="predicted"/>
<gene>
    <name evidence="3" type="ORF">AB2B41_00345</name>
</gene>
<keyword evidence="3" id="KW-0808">Transferase</keyword>
<dbReference type="InterPro" id="IPR043128">
    <property type="entry name" value="Rev_trsase/Diguanyl_cyclase"/>
</dbReference>
<dbReference type="EMBL" id="JBFNXX010000001">
    <property type="protein sequence ID" value="MEW9918038.1"/>
    <property type="molecule type" value="Genomic_DNA"/>
</dbReference>
<dbReference type="PANTHER" id="PTHR44757">
    <property type="entry name" value="DIGUANYLATE CYCLASE DGCP"/>
    <property type="match status" value="1"/>
</dbReference>
<dbReference type="SUPFAM" id="SSF55073">
    <property type="entry name" value="Nucleotide cyclase"/>
    <property type="match status" value="1"/>
</dbReference>
<organism evidence="3 4">
    <name type="scientific">Sulfitobacter sediminis</name>
    <dbReference type="NCBI Taxonomy" id="3234186"/>
    <lineage>
        <taxon>Bacteria</taxon>
        <taxon>Pseudomonadati</taxon>
        <taxon>Pseudomonadota</taxon>
        <taxon>Alphaproteobacteria</taxon>
        <taxon>Rhodobacterales</taxon>
        <taxon>Roseobacteraceae</taxon>
        <taxon>Sulfitobacter</taxon>
    </lineage>
</organism>
<sequence length="310" mass="34243">MSLSLAGLVLLCLSAGVFVERSVEQLNLNQQVFDDRDIRNGFVSMSDLQRLLLIAQNGAVHGSLTPEDRRAFVEATDILFVRRDFFAGSINRDHAKDPAAEAIAALDGVIEIADRAIASDFPDIGQTWSELLPASDEARRALVLFQEIVTRFQNELMRDQAEAVRQQRLAVLTALAAITVVGAAALLLLRSEVLSRVARERAERHVEFLAYFDQLTKLPNRTQFQNRLDASLKAERPVALVLVDLDEFKGINDTYGHAAGDAVLFRVAQLLQSYAAHWEGFAARLGGDEFAMVLNTDHVEGLISSCELLL</sequence>
<dbReference type="CDD" id="cd01949">
    <property type="entry name" value="GGDEF"/>
    <property type="match status" value="1"/>
</dbReference>
<dbReference type="GO" id="GO:0052621">
    <property type="term" value="F:diguanylate cyclase activity"/>
    <property type="evidence" value="ECO:0007669"/>
    <property type="project" value="UniProtKB-EC"/>
</dbReference>
<reference evidence="3 4" key="1">
    <citation type="submission" date="2024-07" db="EMBL/GenBank/DDBJ databases">
        <title>Marimonas sp.nov., isolated from tidal-flat sediment.</title>
        <authorList>
            <person name="Jayan J.N."/>
            <person name="Lee S.S."/>
        </authorList>
    </citation>
    <scope>NUCLEOTIDE SEQUENCE [LARGE SCALE GENOMIC DNA]</scope>
    <source>
        <strain evidence="3 4">MJW-29</strain>
    </source>
</reference>
<name>A0ABV3RGF1_9RHOB</name>
<comment type="caution">
    <text evidence="3">The sequence shown here is derived from an EMBL/GenBank/DDBJ whole genome shotgun (WGS) entry which is preliminary data.</text>
</comment>
<dbReference type="RefSeq" id="WP_367875739.1">
    <property type="nucleotide sequence ID" value="NZ_JBFNXX010000001.1"/>
</dbReference>
<dbReference type="PROSITE" id="PS50887">
    <property type="entry name" value="GGDEF"/>
    <property type="match status" value="1"/>
</dbReference>
<keyword evidence="1" id="KW-1133">Transmembrane helix</keyword>
<evidence type="ECO:0000259" key="2">
    <source>
        <dbReference type="PROSITE" id="PS50887"/>
    </source>
</evidence>
<keyword evidence="3" id="KW-0548">Nucleotidyltransferase</keyword>
<feature type="transmembrane region" description="Helical" evidence="1">
    <location>
        <begin position="169"/>
        <end position="189"/>
    </location>
</feature>
<evidence type="ECO:0000256" key="1">
    <source>
        <dbReference type="SAM" id="Phobius"/>
    </source>
</evidence>
<dbReference type="Pfam" id="PF00990">
    <property type="entry name" value="GGDEF"/>
    <property type="match status" value="1"/>
</dbReference>
<evidence type="ECO:0000313" key="4">
    <source>
        <dbReference type="Proteomes" id="UP001556098"/>
    </source>
</evidence>
<feature type="domain" description="GGDEF" evidence="2">
    <location>
        <begin position="236"/>
        <end position="310"/>
    </location>
</feature>
<dbReference type="Proteomes" id="UP001556098">
    <property type="component" value="Unassembled WGS sequence"/>
</dbReference>
<dbReference type="NCBIfam" id="TIGR00254">
    <property type="entry name" value="GGDEF"/>
    <property type="match status" value="1"/>
</dbReference>
<keyword evidence="1" id="KW-0812">Transmembrane</keyword>
<accession>A0ABV3RGF1</accession>
<dbReference type="EC" id="2.7.7.65" evidence="3"/>
<keyword evidence="4" id="KW-1185">Reference proteome</keyword>
<dbReference type="InterPro" id="IPR029787">
    <property type="entry name" value="Nucleotide_cyclase"/>
</dbReference>
<keyword evidence="1" id="KW-0472">Membrane</keyword>
<dbReference type="InterPro" id="IPR000160">
    <property type="entry name" value="GGDEF_dom"/>
</dbReference>
<dbReference type="InterPro" id="IPR052155">
    <property type="entry name" value="Biofilm_reg_signaling"/>
</dbReference>